<evidence type="ECO:0000313" key="3">
    <source>
        <dbReference type="Proteomes" id="UP001355206"/>
    </source>
</evidence>
<dbReference type="InterPro" id="IPR036291">
    <property type="entry name" value="NAD(P)-bd_dom_sf"/>
</dbReference>
<evidence type="ECO:0000313" key="2">
    <source>
        <dbReference type="EMBL" id="MEE7492384.1"/>
    </source>
</evidence>
<feature type="domain" description="NAD(P)-binding" evidence="1">
    <location>
        <begin position="10"/>
        <end position="117"/>
    </location>
</feature>
<sequence length="314" mass="33786">MTMRTVLVLGATGGVGGAVTRAMLARGWRVTALARDPARSAKAWGLSDAPDWRSGDAMNRAEVVGAAEGASVIVHAVNPAGYRGWDRLVLPMLDNTLAAARAAGARVVLPGTIYNYDPATASTIDETTPQRPRGRKGAIRVEMERRLAEAAPEVRSLIVRAGDFFGPGAGQSWFAQALAKRPLTRIVNPGTPGVGHAFAFLPDLAEVIARLIELPSDRLLPCERLQFPGHDLSEMGEMVAAIRRASGRPDLPERRFPWGVMRALAPFGGFPHEVMEVRPFWTHPVRLDERRLTELLGDGPCTSLDAAVAAALRP</sequence>
<dbReference type="EMBL" id="MLCA01000010">
    <property type="protein sequence ID" value="MEE7492384.1"/>
    <property type="molecule type" value="Genomic_DNA"/>
</dbReference>
<dbReference type="Pfam" id="PF13460">
    <property type="entry name" value="NAD_binding_10"/>
    <property type="match status" value="1"/>
</dbReference>
<dbReference type="InterPro" id="IPR016040">
    <property type="entry name" value="NAD(P)-bd_dom"/>
</dbReference>
<comment type="caution">
    <text evidence="2">The sequence shown here is derived from an EMBL/GenBank/DDBJ whole genome shotgun (WGS) entry which is preliminary data.</text>
</comment>
<name>A0ABU7TRA9_9HYPH</name>
<dbReference type="InterPro" id="IPR051783">
    <property type="entry name" value="NAD(P)-dependent_oxidoreduct"/>
</dbReference>
<dbReference type="Gene3D" id="3.40.50.720">
    <property type="entry name" value="NAD(P)-binding Rossmann-like Domain"/>
    <property type="match status" value="1"/>
</dbReference>
<dbReference type="PANTHER" id="PTHR48079:SF6">
    <property type="entry name" value="NAD(P)-BINDING DOMAIN-CONTAINING PROTEIN-RELATED"/>
    <property type="match status" value="1"/>
</dbReference>
<gene>
    <name evidence="2" type="ORF">MOTC310_18640</name>
</gene>
<protein>
    <submittedName>
        <fullName evidence="2">Epimerase</fullName>
    </submittedName>
</protein>
<organism evidence="2 3">
    <name type="scientific">Methylobacterium oryzae</name>
    <dbReference type="NCBI Taxonomy" id="334852"/>
    <lineage>
        <taxon>Bacteria</taxon>
        <taxon>Pseudomonadati</taxon>
        <taxon>Pseudomonadota</taxon>
        <taxon>Alphaproteobacteria</taxon>
        <taxon>Hyphomicrobiales</taxon>
        <taxon>Methylobacteriaceae</taxon>
        <taxon>Methylobacterium</taxon>
    </lineage>
</organism>
<reference evidence="2 3" key="1">
    <citation type="journal article" date="2012" name="Genet. Mol. Biol.">
        <title>Analysis of 16S rRNA and mxaF genes revealing insights into Methylobacterium niche-specific plant association.</title>
        <authorList>
            <person name="Dourado M.N."/>
            <person name="Andreote F.D."/>
            <person name="Dini-Andreote F."/>
            <person name="Conti R."/>
            <person name="Araujo J.M."/>
            <person name="Araujo W.L."/>
        </authorList>
    </citation>
    <scope>NUCLEOTIDE SEQUENCE [LARGE SCALE GENOMIC DNA]</scope>
    <source>
        <strain evidence="2 3">TC3-10</strain>
    </source>
</reference>
<dbReference type="SUPFAM" id="SSF51735">
    <property type="entry name" value="NAD(P)-binding Rossmann-fold domains"/>
    <property type="match status" value="1"/>
</dbReference>
<dbReference type="PANTHER" id="PTHR48079">
    <property type="entry name" value="PROTEIN YEEZ"/>
    <property type="match status" value="1"/>
</dbReference>
<keyword evidence="3" id="KW-1185">Reference proteome</keyword>
<evidence type="ECO:0000259" key="1">
    <source>
        <dbReference type="Pfam" id="PF13460"/>
    </source>
</evidence>
<proteinExistence type="predicted"/>
<dbReference type="Proteomes" id="UP001355206">
    <property type="component" value="Unassembled WGS sequence"/>
</dbReference>
<accession>A0ABU7TRA9</accession>